<reference evidence="1" key="2">
    <citation type="journal article" date="2015" name="Fish Shellfish Immunol.">
        <title>Early steps in the European eel (Anguilla anguilla)-Vibrio vulnificus interaction in the gills: Role of the RtxA13 toxin.</title>
        <authorList>
            <person name="Callol A."/>
            <person name="Pajuelo D."/>
            <person name="Ebbesson L."/>
            <person name="Teles M."/>
            <person name="MacKenzie S."/>
            <person name="Amaro C."/>
        </authorList>
    </citation>
    <scope>NUCLEOTIDE SEQUENCE</scope>
</reference>
<evidence type="ECO:0000313" key="1">
    <source>
        <dbReference type="EMBL" id="JAH93910.1"/>
    </source>
</evidence>
<dbReference type="AlphaFoldDB" id="A0A0E9WWB1"/>
<organism evidence="1">
    <name type="scientific">Anguilla anguilla</name>
    <name type="common">European freshwater eel</name>
    <name type="synonym">Muraena anguilla</name>
    <dbReference type="NCBI Taxonomy" id="7936"/>
    <lineage>
        <taxon>Eukaryota</taxon>
        <taxon>Metazoa</taxon>
        <taxon>Chordata</taxon>
        <taxon>Craniata</taxon>
        <taxon>Vertebrata</taxon>
        <taxon>Euteleostomi</taxon>
        <taxon>Actinopterygii</taxon>
        <taxon>Neopterygii</taxon>
        <taxon>Teleostei</taxon>
        <taxon>Anguilliformes</taxon>
        <taxon>Anguillidae</taxon>
        <taxon>Anguilla</taxon>
    </lineage>
</organism>
<accession>A0A0E9WWB1</accession>
<reference evidence="1" key="1">
    <citation type="submission" date="2014-11" db="EMBL/GenBank/DDBJ databases">
        <authorList>
            <person name="Amaro Gonzalez C."/>
        </authorList>
    </citation>
    <scope>NUCLEOTIDE SEQUENCE</scope>
</reference>
<name>A0A0E9WWB1_ANGAN</name>
<proteinExistence type="predicted"/>
<protein>
    <submittedName>
        <fullName evidence="1">Uncharacterized protein</fullName>
    </submittedName>
</protein>
<dbReference type="EMBL" id="GBXM01014667">
    <property type="protein sequence ID" value="JAH93910.1"/>
    <property type="molecule type" value="Transcribed_RNA"/>
</dbReference>
<sequence length="53" mass="6244">MLLTKDYSTCDCFNLSKESRPSSWSARFSPYYQSCLDPRNQVRRVNCVLNCFI</sequence>